<comment type="caution">
    <text evidence="1">The sequence shown here is derived from an EMBL/GenBank/DDBJ whole genome shotgun (WGS) entry which is preliminary data.</text>
</comment>
<reference evidence="1 2" key="1">
    <citation type="submission" date="2016-10" db="EMBL/GenBank/DDBJ databases">
        <title>Arsenicibacter rosenii gen. nov., sp. nov., an efficient arsenic-methylating bacterium isolated from an arsenic-contaminated paddy soil.</title>
        <authorList>
            <person name="Huang K."/>
        </authorList>
    </citation>
    <scope>NUCLEOTIDE SEQUENCE [LARGE SCALE GENOMIC DNA]</scope>
    <source>
        <strain evidence="1 2">SM-1</strain>
    </source>
</reference>
<name>A0A1S2VQD2_9BACT</name>
<keyword evidence="2" id="KW-1185">Reference proteome</keyword>
<accession>A0A1S2VQD2</accession>
<sequence>MIYRYFGGLDGLMKAYYKQNPPVVQLPRIDPEQFKGATIEEIMEASCEYMLLDFRLLRQNIQTLEYLRADLLAHSEKHTNPMADKLEQETHDIVETMSGMVSSEYGRSVSAIMISALRLLTFMSQDKRTLMGIDLGTDEGWAQIEQAVRRIFYGLALAANETHANNQNLLMTSATRQTSSKVL</sequence>
<organism evidence="1 2">
    <name type="scientific">Arsenicibacter rosenii</name>
    <dbReference type="NCBI Taxonomy" id="1750698"/>
    <lineage>
        <taxon>Bacteria</taxon>
        <taxon>Pseudomonadati</taxon>
        <taxon>Bacteroidota</taxon>
        <taxon>Cytophagia</taxon>
        <taxon>Cytophagales</taxon>
        <taxon>Spirosomataceae</taxon>
        <taxon>Arsenicibacter</taxon>
    </lineage>
</organism>
<protein>
    <recommendedName>
        <fullName evidence="3">TetR family transcriptional regulator</fullName>
    </recommendedName>
</protein>
<gene>
    <name evidence="1" type="ORF">BLX24_00175</name>
</gene>
<dbReference type="Proteomes" id="UP000181790">
    <property type="component" value="Unassembled WGS sequence"/>
</dbReference>
<evidence type="ECO:0008006" key="3">
    <source>
        <dbReference type="Google" id="ProtNLM"/>
    </source>
</evidence>
<evidence type="ECO:0000313" key="1">
    <source>
        <dbReference type="EMBL" id="OIN60580.1"/>
    </source>
</evidence>
<dbReference type="AlphaFoldDB" id="A0A1S2VQD2"/>
<evidence type="ECO:0000313" key="2">
    <source>
        <dbReference type="Proteomes" id="UP000181790"/>
    </source>
</evidence>
<proteinExistence type="predicted"/>
<dbReference type="EMBL" id="MORL01000001">
    <property type="protein sequence ID" value="OIN60580.1"/>
    <property type="molecule type" value="Genomic_DNA"/>
</dbReference>